<feature type="region of interest" description="Disordered" evidence="1">
    <location>
        <begin position="1"/>
        <end position="31"/>
    </location>
</feature>
<organism evidence="2 3">
    <name type="scientific">Kingdonia uniflora</name>
    <dbReference type="NCBI Taxonomy" id="39325"/>
    <lineage>
        <taxon>Eukaryota</taxon>
        <taxon>Viridiplantae</taxon>
        <taxon>Streptophyta</taxon>
        <taxon>Embryophyta</taxon>
        <taxon>Tracheophyta</taxon>
        <taxon>Spermatophyta</taxon>
        <taxon>Magnoliopsida</taxon>
        <taxon>Ranunculales</taxon>
        <taxon>Circaeasteraceae</taxon>
        <taxon>Kingdonia</taxon>
    </lineage>
</organism>
<keyword evidence="3" id="KW-1185">Reference proteome</keyword>
<proteinExistence type="predicted"/>
<evidence type="ECO:0000256" key="1">
    <source>
        <dbReference type="SAM" id="MobiDB-lite"/>
    </source>
</evidence>
<gene>
    <name evidence="2" type="ORF">GIB67_042820</name>
</gene>
<evidence type="ECO:0000313" key="3">
    <source>
        <dbReference type="Proteomes" id="UP000541444"/>
    </source>
</evidence>
<accession>A0A7J7LB13</accession>
<dbReference type="PANTHER" id="PTHR37241:SF1">
    <property type="entry name" value="NEUROFILAMENT HEAVY PROTEIN"/>
    <property type="match status" value="1"/>
</dbReference>
<dbReference type="AlphaFoldDB" id="A0A7J7LB13"/>
<sequence length="316" mass="35915">MRKQNPRLRKSGILVPEEGVDSKSSNSIPNEVRNEINEGNLHVNNIDLTNHQEKDTSEKGDLSLVRSSEGVIPEHETVDFADKENAAATIITGFLKIVYALNLYYKQRCKSNVNHPQRRLGQRRPHENCQKVIDETLAKSVKGSSAMPSTAFQVVQYKKPKPTSPKPFRLRNNEKEFLEKHLEKRHIVPPIKETHQFSGLKMENRKDVETARAQSETHNYVNAQVQDVKDKGAQKVRTAAKSQLSKQQLVYTQRVAVMREATIYEIPPGRLSVIKEMSSTVSRLRAAKPATIPKESNFLKAHMGYKKMPAKTISWQ</sequence>
<protein>
    <submittedName>
        <fullName evidence="2">Uncharacterized protein</fullName>
    </submittedName>
</protein>
<dbReference type="OrthoDB" id="785936at2759"/>
<dbReference type="Proteomes" id="UP000541444">
    <property type="component" value="Unassembled WGS sequence"/>
</dbReference>
<reference evidence="2 3" key="1">
    <citation type="journal article" date="2020" name="IScience">
        <title>Genome Sequencing of the Endangered Kingdonia uniflora (Circaeasteraceae, Ranunculales) Reveals Potential Mechanisms of Evolutionary Specialization.</title>
        <authorList>
            <person name="Sun Y."/>
            <person name="Deng T."/>
            <person name="Zhang A."/>
            <person name="Moore M.J."/>
            <person name="Landis J.B."/>
            <person name="Lin N."/>
            <person name="Zhang H."/>
            <person name="Zhang X."/>
            <person name="Huang J."/>
            <person name="Zhang X."/>
            <person name="Sun H."/>
            <person name="Wang H."/>
        </authorList>
    </citation>
    <scope>NUCLEOTIDE SEQUENCE [LARGE SCALE GENOMIC DNA]</scope>
    <source>
        <strain evidence="2">TB1705</strain>
        <tissue evidence="2">Leaf</tissue>
    </source>
</reference>
<feature type="compositionally biased region" description="Basic residues" evidence="1">
    <location>
        <begin position="1"/>
        <end position="10"/>
    </location>
</feature>
<dbReference type="EMBL" id="JACGCM010002455">
    <property type="protein sequence ID" value="KAF6139742.1"/>
    <property type="molecule type" value="Genomic_DNA"/>
</dbReference>
<evidence type="ECO:0000313" key="2">
    <source>
        <dbReference type="EMBL" id="KAF6139742.1"/>
    </source>
</evidence>
<dbReference type="PANTHER" id="PTHR37241">
    <property type="entry name" value="NEUROFILAMENT HEAVY PROTEIN"/>
    <property type="match status" value="1"/>
</dbReference>
<name>A0A7J7LB13_9MAGN</name>
<comment type="caution">
    <text evidence="2">The sequence shown here is derived from an EMBL/GenBank/DDBJ whole genome shotgun (WGS) entry which is preliminary data.</text>
</comment>